<protein>
    <recommendedName>
        <fullName evidence="1">Globin-sensor domain-containing protein</fullName>
    </recommendedName>
</protein>
<dbReference type="Proteomes" id="UP001519289">
    <property type="component" value="Unassembled WGS sequence"/>
</dbReference>
<keyword evidence="3" id="KW-1185">Reference proteome</keyword>
<dbReference type="InterPro" id="IPR009050">
    <property type="entry name" value="Globin-like_sf"/>
</dbReference>
<dbReference type="Gene3D" id="1.10.490.10">
    <property type="entry name" value="Globins"/>
    <property type="match status" value="1"/>
</dbReference>
<evidence type="ECO:0000313" key="2">
    <source>
        <dbReference type="EMBL" id="MBP2016719.1"/>
    </source>
</evidence>
<comment type="caution">
    <text evidence="2">The sequence shown here is derived from an EMBL/GenBank/DDBJ whole genome shotgun (WGS) entry which is preliminary data.</text>
</comment>
<accession>A0ABS4JMF0</accession>
<gene>
    <name evidence="2" type="ORF">J2Z79_000092</name>
</gene>
<dbReference type="InterPro" id="IPR012292">
    <property type="entry name" value="Globin/Proto"/>
</dbReference>
<evidence type="ECO:0000259" key="1">
    <source>
        <dbReference type="Pfam" id="PF11563"/>
    </source>
</evidence>
<sequence length="194" mass="22803">MQRLPGYTYGTPLVPQSPVSLREFEWMKATAMFTDEDVRYLRMSLAILADQTAEIVEKWYEFVGSQPQLIRYYSTPAGMPLQDYLARTFARFQQWIIDTAEANYDQDWLNYQYEIGLRHHHTKKNRTDAAPALPHIHYRYMVPLIYPIVATLKPFLARKGHSPEEVEKMWEAWLKAVLLSVALWSQPYVKPGEF</sequence>
<dbReference type="CDD" id="cd12124">
    <property type="entry name" value="Pgbs"/>
    <property type="match status" value="1"/>
</dbReference>
<organism evidence="2 3">
    <name type="scientific">Symbiobacterium terraclitae</name>
    <dbReference type="NCBI Taxonomy" id="557451"/>
    <lineage>
        <taxon>Bacteria</taxon>
        <taxon>Bacillati</taxon>
        <taxon>Bacillota</taxon>
        <taxon>Clostridia</taxon>
        <taxon>Eubacteriales</taxon>
        <taxon>Symbiobacteriaceae</taxon>
        <taxon>Symbiobacterium</taxon>
    </lineage>
</organism>
<dbReference type="InterPro" id="IPR044398">
    <property type="entry name" value="Globin-sensor_dom"/>
</dbReference>
<dbReference type="Pfam" id="PF11563">
    <property type="entry name" value="Protoglobin"/>
    <property type="match status" value="1"/>
</dbReference>
<feature type="domain" description="Globin-sensor" evidence="1">
    <location>
        <begin position="23"/>
        <end position="192"/>
    </location>
</feature>
<dbReference type="SUPFAM" id="SSF46458">
    <property type="entry name" value="Globin-like"/>
    <property type="match status" value="1"/>
</dbReference>
<reference evidence="2 3" key="1">
    <citation type="submission" date="2021-03" db="EMBL/GenBank/DDBJ databases">
        <title>Genomic Encyclopedia of Type Strains, Phase IV (KMG-IV): sequencing the most valuable type-strain genomes for metagenomic binning, comparative biology and taxonomic classification.</title>
        <authorList>
            <person name="Goeker M."/>
        </authorList>
    </citation>
    <scope>NUCLEOTIDE SEQUENCE [LARGE SCALE GENOMIC DNA]</scope>
    <source>
        <strain evidence="2 3">DSM 27138</strain>
    </source>
</reference>
<evidence type="ECO:0000313" key="3">
    <source>
        <dbReference type="Proteomes" id="UP001519289"/>
    </source>
</evidence>
<dbReference type="InterPro" id="IPR012102">
    <property type="entry name" value="Protoglobin"/>
</dbReference>
<dbReference type="RefSeq" id="WP_209464879.1">
    <property type="nucleotide sequence ID" value="NZ_JAGGLG010000001.1"/>
</dbReference>
<name>A0ABS4JMF0_9FIRM</name>
<proteinExistence type="predicted"/>
<dbReference type="EMBL" id="JAGGLG010000001">
    <property type="protein sequence ID" value="MBP2016719.1"/>
    <property type="molecule type" value="Genomic_DNA"/>
</dbReference>